<feature type="compositionally biased region" description="Polar residues" evidence="6">
    <location>
        <begin position="164"/>
        <end position="187"/>
    </location>
</feature>
<dbReference type="AlphaFoldDB" id="A0A183F5Y5"/>
<comment type="subcellular location">
    <subcellularLocation>
        <location evidence="1">Membrane</location>
        <topology evidence="1">Lipid-anchor</topology>
    </subcellularLocation>
</comment>
<dbReference type="EMBL" id="UZAH01001801">
    <property type="protein sequence ID" value="VDO20046.1"/>
    <property type="molecule type" value="Genomic_DNA"/>
</dbReference>
<proteinExistence type="predicted"/>
<keyword evidence="3" id="KW-0564">Palmitate</keyword>
<dbReference type="Gene3D" id="1.10.287.110">
    <property type="entry name" value="DnaJ domain"/>
    <property type="match status" value="1"/>
</dbReference>
<dbReference type="InterPro" id="IPR036869">
    <property type="entry name" value="J_dom_sf"/>
</dbReference>
<dbReference type="WBParaSite" id="HPBE_0000157701-mRNA-1">
    <property type="protein sequence ID" value="HPBE_0000157701-mRNA-1"/>
    <property type="gene ID" value="HPBE_0000157701"/>
</dbReference>
<dbReference type="PANTHER" id="PTHR44027">
    <property type="entry name" value="DNAJ HOMOLOG SUBFAMILY C MEMBER 5 HOMOLOG"/>
    <property type="match status" value="1"/>
</dbReference>
<keyword evidence="2" id="KW-0472">Membrane</keyword>
<feature type="domain" description="J" evidence="7">
    <location>
        <begin position="48"/>
        <end position="116"/>
    </location>
</feature>
<dbReference type="GO" id="GO:0016020">
    <property type="term" value="C:membrane"/>
    <property type="evidence" value="ECO:0007669"/>
    <property type="project" value="UniProtKB-SubCell"/>
</dbReference>
<accession>A0A3P7TFK6</accession>
<evidence type="ECO:0000256" key="3">
    <source>
        <dbReference type="ARBA" id="ARBA00023139"/>
    </source>
</evidence>
<dbReference type="Pfam" id="PF00226">
    <property type="entry name" value="DnaJ"/>
    <property type="match status" value="1"/>
</dbReference>
<sequence length="236" mass="27163">MFAIWLGKARVGSNRDVRVDKAVKSVKRGVLRWSAEVRRRWKDFNGTYLYKVLGVDKKATIEEIKRAYIKLALEYHPDRDPYEEISCEKALRFKEINYAYGVLSSSTKRQVYDGFGGNFGLEFLEKLDSEQADWLTCCIRWEKKSWFRGDTDWDRFEERERRPSATQLTGVVTSQPNGKVKASSRNLAKNDSHGKGSARARVARLPGVLGCKGHLLTVYEFEPSKIELLCKDKTEP</sequence>
<organism evidence="9 10">
    <name type="scientific">Heligmosomoides polygyrus</name>
    <name type="common">Parasitic roundworm</name>
    <dbReference type="NCBI Taxonomy" id="6339"/>
    <lineage>
        <taxon>Eukaryota</taxon>
        <taxon>Metazoa</taxon>
        <taxon>Ecdysozoa</taxon>
        <taxon>Nematoda</taxon>
        <taxon>Chromadorea</taxon>
        <taxon>Rhabditida</taxon>
        <taxon>Rhabditina</taxon>
        <taxon>Rhabditomorpha</taxon>
        <taxon>Strongyloidea</taxon>
        <taxon>Heligmosomidae</taxon>
        <taxon>Heligmosomoides</taxon>
    </lineage>
</organism>
<evidence type="ECO:0000256" key="5">
    <source>
        <dbReference type="ARBA" id="ARBA00023288"/>
    </source>
</evidence>
<evidence type="ECO:0000313" key="8">
    <source>
        <dbReference type="EMBL" id="VDO20046.1"/>
    </source>
</evidence>
<name>A0A183F5Y5_HELPZ</name>
<dbReference type="PROSITE" id="PS50076">
    <property type="entry name" value="DNAJ_2"/>
    <property type="match status" value="1"/>
</dbReference>
<dbReference type="CDD" id="cd06257">
    <property type="entry name" value="DnaJ"/>
    <property type="match status" value="1"/>
</dbReference>
<gene>
    <name evidence="8" type="ORF">HPBE_LOCUS1578</name>
</gene>
<reference evidence="8 9" key="1">
    <citation type="submission" date="2018-11" db="EMBL/GenBank/DDBJ databases">
        <authorList>
            <consortium name="Pathogen Informatics"/>
        </authorList>
    </citation>
    <scope>NUCLEOTIDE SEQUENCE [LARGE SCALE GENOMIC DNA]</scope>
</reference>
<dbReference type="GO" id="GO:0005737">
    <property type="term" value="C:cytoplasm"/>
    <property type="evidence" value="ECO:0007669"/>
    <property type="project" value="UniProtKB-ARBA"/>
</dbReference>
<accession>A0A183F5Y5</accession>
<dbReference type="InterPro" id="IPR051434">
    <property type="entry name" value="DnaJ_C_subfamily_member5"/>
</dbReference>
<reference evidence="10" key="2">
    <citation type="submission" date="2019-09" db="UniProtKB">
        <authorList>
            <consortium name="WormBaseParasite"/>
        </authorList>
    </citation>
    <scope>IDENTIFICATION</scope>
</reference>
<dbReference type="InterPro" id="IPR001623">
    <property type="entry name" value="DnaJ_domain"/>
</dbReference>
<dbReference type="SUPFAM" id="SSF46565">
    <property type="entry name" value="Chaperone J-domain"/>
    <property type="match status" value="1"/>
</dbReference>
<evidence type="ECO:0000313" key="10">
    <source>
        <dbReference type="WBParaSite" id="HPBE_0000157701-mRNA-1"/>
    </source>
</evidence>
<evidence type="ECO:0000256" key="1">
    <source>
        <dbReference type="ARBA" id="ARBA00004635"/>
    </source>
</evidence>
<evidence type="ECO:0000256" key="2">
    <source>
        <dbReference type="ARBA" id="ARBA00023136"/>
    </source>
</evidence>
<dbReference type="OrthoDB" id="376357at2759"/>
<evidence type="ECO:0000256" key="4">
    <source>
        <dbReference type="ARBA" id="ARBA00023186"/>
    </source>
</evidence>
<keyword evidence="5" id="KW-0449">Lipoprotein</keyword>
<feature type="region of interest" description="Disordered" evidence="6">
    <location>
        <begin position="158"/>
        <end position="199"/>
    </location>
</feature>
<dbReference type="SMART" id="SM00271">
    <property type="entry name" value="DnaJ"/>
    <property type="match status" value="1"/>
</dbReference>
<dbReference type="PANTHER" id="PTHR44027:SF7">
    <property type="entry name" value="DNAJ HOMOLOG SUBFAMILY C MEMBER 5 HOMOLOG"/>
    <property type="match status" value="1"/>
</dbReference>
<evidence type="ECO:0000256" key="6">
    <source>
        <dbReference type="SAM" id="MobiDB-lite"/>
    </source>
</evidence>
<evidence type="ECO:0000313" key="9">
    <source>
        <dbReference type="Proteomes" id="UP000050761"/>
    </source>
</evidence>
<evidence type="ECO:0000259" key="7">
    <source>
        <dbReference type="PROSITE" id="PS50076"/>
    </source>
</evidence>
<dbReference type="Proteomes" id="UP000050761">
    <property type="component" value="Unassembled WGS sequence"/>
</dbReference>
<dbReference type="PRINTS" id="PR00625">
    <property type="entry name" value="JDOMAIN"/>
</dbReference>
<keyword evidence="4" id="KW-0143">Chaperone</keyword>
<protein>
    <submittedName>
        <fullName evidence="10">J domain-containing protein</fullName>
    </submittedName>
</protein>
<keyword evidence="9" id="KW-1185">Reference proteome</keyword>